<feature type="domain" description="PIPK" evidence="13">
    <location>
        <begin position="152"/>
        <end position="554"/>
    </location>
</feature>
<feature type="region of interest" description="Disordered" evidence="12">
    <location>
        <begin position="1"/>
        <end position="39"/>
    </location>
</feature>
<dbReference type="EC" id="2.7.1.68" evidence="2"/>
<comment type="catalytic activity">
    <reaction evidence="1">
        <text>a 1,2-diacyl-sn-glycero-3-phospho-(1D-myo-inositol 4-phosphate) + ATP = a 1,2-diacyl-sn-glycero-3-phospho-(1D-myo-inositol-4,5-bisphosphate) + ADP + H(+)</text>
        <dbReference type="Rhea" id="RHEA:14425"/>
        <dbReference type="ChEBI" id="CHEBI:15378"/>
        <dbReference type="ChEBI" id="CHEBI:30616"/>
        <dbReference type="ChEBI" id="CHEBI:58178"/>
        <dbReference type="ChEBI" id="CHEBI:58456"/>
        <dbReference type="ChEBI" id="CHEBI:456216"/>
        <dbReference type="EC" id="2.7.1.68"/>
    </reaction>
</comment>
<sequence>MQAYPSPPPPPISQRISRSDVHVGPSVTVTDQQSGPSSTFVHQTFVGDALLHPSSAASTSSHRPHRRNTTGSVAPPDAVRPSRHHQSHTSHQIPLAESSALLDPDILEQADQIRRERQNKRAKAQQEAEAALTRAQSKKSVEGEVLVGNLIGEDHVNYVLMYNMLTGIRIAVSRCQAKIKRPLTDEDFTARHKYSFDIVGNELTPSAKYDFKFKDYAPWVFRELREDYFRLDPADYLLSLTAKYILSELGSPGKSGSFFYFSRDYRFIIKTIHHREHKFLLSILKDYYNHVKANPNTLLSRFYGLHRVKLPRGRKIHFVIMNNLFPPHRDIHETYDLKGSTVGRIYPEEKAAQNPRAVLKDLNWIDRKRQLELGPEKRALLTEQLRIDLELLKKIHVMDYSLLVGIHNMQRGNRDNLRSNTLKVFSPDMPLVRRRTSKVKGGSEDDALAMRRAMRESDPRALTSEVTHLNEEPVDDRQYFVFYQDEGGYRATDEFNMPEDTIYYLGIIDICTPYTVVKKLEHFWKGLSADRHKISPVEPAEYAKRFFNFLTAVMRGGGGGERFKAE</sequence>
<dbReference type="InterPro" id="IPR023610">
    <property type="entry name" value="PInositol-4/5-P-5/4-kinase"/>
</dbReference>
<feature type="compositionally biased region" description="Polar residues" evidence="12">
    <location>
        <begin position="27"/>
        <end position="39"/>
    </location>
</feature>
<organism evidence="14 15">
    <name type="scientific">Sphaerobolus stellatus (strain SS14)</name>
    <dbReference type="NCBI Taxonomy" id="990650"/>
    <lineage>
        <taxon>Eukaryota</taxon>
        <taxon>Fungi</taxon>
        <taxon>Dikarya</taxon>
        <taxon>Basidiomycota</taxon>
        <taxon>Agaricomycotina</taxon>
        <taxon>Agaricomycetes</taxon>
        <taxon>Phallomycetidae</taxon>
        <taxon>Geastrales</taxon>
        <taxon>Sphaerobolaceae</taxon>
        <taxon>Sphaerobolus</taxon>
    </lineage>
</organism>
<proteinExistence type="predicted"/>
<evidence type="ECO:0000256" key="4">
    <source>
        <dbReference type="ARBA" id="ARBA00022679"/>
    </source>
</evidence>
<dbReference type="AlphaFoldDB" id="A0A0C9UPW9"/>
<evidence type="ECO:0000313" key="14">
    <source>
        <dbReference type="EMBL" id="KIJ36799.1"/>
    </source>
</evidence>
<reference evidence="14 15" key="1">
    <citation type="submission" date="2014-06" db="EMBL/GenBank/DDBJ databases">
        <title>Evolutionary Origins and Diversification of the Mycorrhizal Mutualists.</title>
        <authorList>
            <consortium name="DOE Joint Genome Institute"/>
            <consortium name="Mycorrhizal Genomics Consortium"/>
            <person name="Kohler A."/>
            <person name="Kuo A."/>
            <person name="Nagy L.G."/>
            <person name="Floudas D."/>
            <person name="Copeland A."/>
            <person name="Barry K.W."/>
            <person name="Cichocki N."/>
            <person name="Veneault-Fourrey C."/>
            <person name="LaButti K."/>
            <person name="Lindquist E.A."/>
            <person name="Lipzen A."/>
            <person name="Lundell T."/>
            <person name="Morin E."/>
            <person name="Murat C."/>
            <person name="Riley R."/>
            <person name="Ohm R."/>
            <person name="Sun H."/>
            <person name="Tunlid A."/>
            <person name="Henrissat B."/>
            <person name="Grigoriev I.V."/>
            <person name="Hibbett D.S."/>
            <person name="Martin F."/>
        </authorList>
    </citation>
    <scope>NUCLEOTIDE SEQUENCE [LARGE SCALE GENOMIC DNA]</scope>
    <source>
        <strain evidence="14 15">SS14</strain>
    </source>
</reference>
<keyword evidence="3" id="KW-0597">Phosphoprotein</keyword>
<keyword evidence="15" id="KW-1185">Reference proteome</keyword>
<name>A0A0C9UPW9_SPHS4</name>
<evidence type="ECO:0000259" key="13">
    <source>
        <dbReference type="PROSITE" id="PS51455"/>
    </source>
</evidence>
<dbReference type="InterPro" id="IPR002498">
    <property type="entry name" value="PInositol-4-P-4/5-kinase_core"/>
</dbReference>
<dbReference type="EMBL" id="KN837175">
    <property type="protein sequence ID" value="KIJ36799.1"/>
    <property type="molecule type" value="Genomic_DNA"/>
</dbReference>
<dbReference type="GO" id="GO:0046854">
    <property type="term" value="P:phosphatidylinositol phosphate biosynthetic process"/>
    <property type="evidence" value="ECO:0007669"/>
    <property type="project" value="UniProtKB-ARBA"/>
</dbReference>
<evidence type="ECO:0000256" key="9">
    <source>
        <dbReference type="ARBA" id="ARBA00080374"/>
    </source>
</evidence>
<keyword evidence="4 11" id="KW-0808">Transferase</keyword>
<dbReference type="Gene3D" id="3.30.800.10">
    <property type="entry name" value="Phosphatidylinositol Phosphate Kinase II Beta"/>
    <property type="match status" value="1"/>
</dbReference>
<evidence type="ECO:0000256" key="8">
    <source>
        <dbReference type="ARBA" id="ARBA00078403"/>
    </source>
</evidence>
<dbReference type="PROSITE" id="PS51455">
    <property type="entry name" value="PIPK"/>
    <property type="match status" value="1"/>
</dbReference>
<keyword evidence="7 11" id="KW-0067">ATP-binding</keyword>
<feature type="region of interest" description="Disordered" evidence="12">
    <location>
        <begin position="54"/>
        <end position="101"/>
    </location>
</feature>
<evidence type="ECO:0000256" key="5">
    <source>
        <dbReference type="ARBA" id="ARBA00022741"/>
    </source>
</evidence>
<protein>
    <recommendedName>
        <fullName evidence="2">1-phosphatidylinositol-4-phosphate 5-kinase</fullName>
        <ecNumber evidence="2">2.7.1.68</ecNumber>
    </recommendedName>
    <alternativeName>
        <fullName evidence="10">1-phosphatidylinositol 4-phosphate kinase</fullName>
    </alternativeName>
    <alternativeName>
        <fullName evidence="8">Diphosphoinositide kinase</fullName>
    </alternativeName>
    <alternativeName>
        <fullName evidence="9">PIP5K</fullName>
    </alternativeName>
</protein>
<evidence type="ECO:0000256" key="7">
    <source>
        <dbReference type="ARBA" id="ARBA00022840"/>
    </source>
</evidence>
<dbReference type="Gene3D" id="3.30.810.10">
    <property type="entry name" value="2-Layer Sandwich"/>
    <property type="match status" value="1"/>
</dbReference>
<dbReference type="PANTHER" id="PTHR23086:SF8">
    <property type="entry name" value="PHOSPHATIDYLINOSITOL 5-PHOSPHATE 4-KINASE, ISOFORM A"/>
    <property type="match status" value="1"/>
</dbReference>
<evidence type="ECO:0000256" key="6">
    <source>
        <dbReference type="ARBA" id="ARBA00022777"/>
    </source>
</evidence>
<gene>
    <name evidence="14" type="ORF">M422DRAFT_179101</name>
</gene>
<keyword evidence="6 11" id="KW-0418">Kinase</keyword>
<dbReference type="InterPro" id="IPR027483">
    <property type="entry name" value="PInositol-4-P-4/5-kinase_C_sf"/>
</dbReference>
<dbReference type="GO" id="GO:0016308">
    <property type="term" value="F:1-phosphatidylinositol-4-phosphate 5-kinase activity"/>
    <property type="evidence" value="ECO:0007669"/>
    <property type="project" value="UniProtKB-EC"/>
</dbReference>
<dbReference type="HOGENOM" id="CLU_004312_6_0_1"/>
<evidence type="ECO:0000256" key="1">
    <source>
        <dbReference type="ARBA" id="ARBA00000444"/>
    </source>
</evidence>
<dbReference type="Proteomes" id="UP000054279">
    <property type="component" value="Unassembled WGS sequence"/>
</dbReference>
<evidence type="ECO:0000256" key="3">
    <source>
        <dbReference type="ARBA" id="ARBA00022553"/>
    </source>
</evidence>
<dbReference type="SUPFAM" id="SSF56104">
    <property type="entry name" value="SAICAR synthase-like"/>
    <property type="match status" value="1"/>
</dbReference>
<dbReference type="InterPro" id="IPR027484">
    <property type="entry name" value="PInositol-4-P-5-kinase_N"/>
</dbReference>
<dbReference type="FunFam" id="3.30.800.10:FF:000009">
    <property type="entry name" value="Phosphatidylinositol 4-phosphate 5-kinase its3"/>
    <property type="match status" value="1"/>
</dbReference>
<dbReference type="GO" id="GO:0005524">
    <property type="term" value="F:ATP binding"/>
    <property type="evidence" value="ECO:0007669"/>
    <property type="project" value="UniProtKB-UniRule"/>
</dbReference>
<dbReference type="PANTHER" id="PTHR23086">
    <property type="entry name" value="PHOSPHATIDYLINOSITOL-4-PHOSPHATE 5-KINASE"/>
    <property type="match status" value="1"/>
</dbReference>
<dbReference type="Pfam" id="PF01504">
    <property type="entry name" value="PIP5K"/>
    <property type="match status" value="1"/>
</dbReference>
<dbReference type="CDD" id="cd17303">
    <property type="entry name" value="PIPKc_PIP5K_yeast_like"/>
    <property type="match status" value="1"/>
</dbReference>
<dbReference type="SMART" id="SM00330">
    <property type="entry name" value="PIPKc"/>
    <property type="match status" value="1"/>
</dbReference>
<evidence type="ECO:0000256" key="11">
    <source>
        <dbReference type="PROSITE-ProRule" id="PRU00781"/>
    </source>
</evidence>
<feature type="compositionally biased region" description="Pro residues" evidence="12">
    <location>
        <begin position="1"/>
        <end position="12"/>
    </location>
</feature>
<evidence type="ECO:0000256" key="12">
    <source>
        <dbReference type="SAM" id="MobiDB-lite"/>
    </source>
</evidence>
<evidence type="ECO:0000256" key="2">
    <source>
        <dbReference type="ARBA" id="ARBA00012172"/>
    </source>
</evidence>
<dbReference type="OrthoDB" id="20783at2759"/>
<dbReference type="GO" id="GO:0005886">
    <property type="term" value="C:plasma membrane"/>
    <property type="evidence" value="ECO:0007669"/>
    <property type="project" value="TreeGrafter"/>
</dbReference>
<keyword evidence="5 11" id="KW-0547">Nucleotide-binding</keyword>
<feature type="region of interest" description="Disordered" evidence="12">
    <location>
        <begin position="115"/>
        <end position="135"/>
    </location>
</feature>
<evidence type="ECO:0000313" key="15">
    <source>
        <dbReference type="Proteomes" id="UP000054279"/>
    </source>
</evidence>
<accession>A0A0C9UPW9</accession>
<evidence type="ECO:0000256" key="10">
    <source>
        <dbReference type="ARBA" id="ARBA00082306"/>
    </source>
</evidence>